<evidence type="ECO:0000256" key="3">
    <source>
        <dbReference type="SAM" id="SignalP"/>
    </source>
</evidence>
<dbReference type="PANTHER" id="PTHR33227">
    <property type="entry name" value="STIGMA-SPECIFIC STIG1-LIKE PROTEIN 3"/>
    <property type="match status" value="1"/>
</dbReference>
<dbReference type="PANTHER" id="PTHR33227:SF48">
    <property type="entry name" value="STIGMA-SPECIFIC STIG1-LIKE PROTEIN 4"/>
    <property type="match status" value="1"/>
</dbReference>
<comment type="similarity">
    <text evidence="1">Belongs to the STIG1 family.</text>
</comment>
<feature type="chain" id="PRO_5035785957" evidence="3">
    <location>
        <begin position="23"/>
        <end position="133"/>
    </location>
</feature>
<dbReference type="Proteomes" id="UP000823388">
    <property type="component" value="Chromosome 7N"/>
</dbReference>
<evidence type="ECO:0000313" key="5">
    <source>
        <dbReference type="Proteomes" id="UP000823388"/>
    </source>
</evidence>
<keyword evidence="5" id="KW-1185">Reference proteome</keyword>
<accession>A0A8T0PUZ5</accession>
<organism evidence="4 5">
    <name type="scientific">Panicum virgatum</name>
    <name type="common">Blackwell switchgrass</name>
    <dbReference type="NCBI Taxonomy" id="38727"/>
    <lineage>
        <taxon>Eukaryota</taxon>
        <taxon>Viridiplantae</taxon>
        <taxon>Streptophyta</taxon>
        <taxon>Embryophyta</taxon>
        <taxon>Tracheophyta</taxon>
        <taxon>Spermatophyta</taxon>
        <taxon>Magnoliopsida</taxon>
        <taxon>Liliopsida</taxon>
        <taxon>Poales</taxon>
        <taxon>Poaceae</taxon>
        <taxon>PACMAD clade</taxon>
        <taxon>Panicoideae</taxon>
        <taxon>Panicodae</taxon>
        <taxon>Paniceae</taxon>
        <taxon>Panicinae</taxon>
        <taxon>Panicum</taxon>
        <taxon>Panicum sect. Hiantes</taxon>
    </lineage>
</organism>
<evidence type="ECO:0000256" key="2">
    <source>
        <dbReference type="ARBA" id="ARBA00022729"/>
    </source>
</evidence>
<name>A0A8T0PUZ5_PANVG</name>
<protein>
    <submittedName>
        <fullName evidence="4">Uncharacterized protein</fullName>
    </submittedName>
</protein>
<comment type="caution">
    <text evidence="4">The sequence shown here is derived from an EMBL/GenBank/DDBJ whole genome shotgun (WGS) entry which is preliminary data.</text>
</comment>
<gene>
    <name evidence="4" type="ORF">PVAP13_7NG002100</name>
</gene>
<keyword evidence="2 3" id="KW-0732">Signal</keyword>
<dbReference type="Pfam" id="PF04885">
    <property type="entry name" value="Stig1"/>
    <property type="match status" value="1"/>
</dbReference>
<dbReference type="AlphaFoldDB" id="A0A8T0PUZ5"/>
<proteinExistence type="inferred from homology"/>
<evidence type="ECO:0000313" key="4">
    <source>
        <dbReference type="EMBL" id="KAG2564758.1"/>
    </source>
</evidence>
<sequence>MRKAAGIFLMAALALAMATTTALPPTVVLAATRSFGRRSRFLPSLDYSCSNEAPCVDPHGFHYPGVECCDGVCVNTEFNPNHCGWCNYGCDSWPWICCYGDCVNTQDDFENCGSCGNYCSDAGCFNGVCGYAV</sequence>
<reference evidence="4" key="1">
    <citation type="submission" date="2020-05" db="EMBL/GenBank/DDBJ databases">
        <title>WGS assembly of Panicum virgatum.</title>
        <authorList>
            <person name="Lovell J.T."/>
            <person name="Jenkins J."/>
            <person name="Shu S."/>
            <person name="Juenger T.E."/>
            <person name="Schmutz J."/>
        </authorList>
    </citation>
    <scope>NUCLEOTIDE SEQUENCE</scope>
    <source>
        <strain evidence="4">AP13</strain>
    </source>
</reference>
<dbReference type="EMBL" id="CM029050">
    <property type="protein sequence ID" value="KAG2564758.1"/>
    <property type="molecule type" value="Genomic_DNA"/>
</dbReference>
<feature type="signal peptide" evidence="3">
    <location>
        <begin position="1"/>
        <end position="22"/>
    </location>
</feature>
<evidence type="ECO:0000256" key="1">
    <source>
        <dbReference type="ARBA" id="ARBA00006010"/>
    </source>
</evidence>
<dbReference type="InterPro" id="IPR006969">
    <property type="entry name" value="Stig-like"/>
</dbReference>